<dbReference type="RefSeq" id="WP_088617979.1">
    <property type="nucleotide sequence ID" value="NZ_CP022129.1"/>
</dbReference>
<dbReference type="EMBL" id="CP022129">
    <property type="protein sequence ID" value="ASF45096.1"/>
    <property type="molecule type" value="Genomic_DNA"/>
</dbReference>
<sequence>MKSFEEVNTCKELIYLIRQRYQMWVEERVCSLYGFICGFSVARSELDFGHVREFSAFVANNFADSKEAISLVRHIENHASSKISEIPLFFELYEQFLGIVPLEQEFFFIEESDRILCDKEKFESGSPVYVPSPHYLTLVELESWGTFLFFLNEHHKRYYELCVESKEYGERFAVRSFSAKSNRTPDKNKVLPVLMGEVADMQR</sequence>
<accession>A0A1Z4BUV4</accession>
<reference evidence="1 2" key="1">
    <citation type="submission" date="2017-06" db="EMBL/GenBank/DDBJ databases">
        <title>Genome Sequencing of the methanotroph Methylovulum psychrotolerants str. HV10-M2 isolated from a high-altitude environment.</title>
        <authorList>
            <person name="Mateos-Rivera A."/>
        </authorList>
    </citation>
    <scope>NUCLEOTIDE SEQUENCE [LARGE SCALE GENOMIC DNA]</scope>
    <source>
        <strain evidence="1 2">HV10_M2</strain>
    </source>
</reference>
<evidence type="ECO:0000313" key="2">
    <source>
        <dbReference type="Proteomes" id="UP000197019"/>
    </source>
</evidence>
<dbReference type="Proteomes" id="UP000197019">
    <property type="component" value="Chromosome"/>
</dbReference>
<protein>
    <submittedName>
        <fullName evidence="1">Uncharacterized protein</fullName>
    </submittedName>
</protein>
<proteinExistence type="predicted"/>
<name>A0A1Z4BUV4_9GAMM</name>
<organism evidence="1 2">
    <name type="scientific">Methylovulum psychrotolerans</name>
    <dbReference type="NCBI Taxonomy" id="1704499"/>
    <lineage>
        <taxon>Bacteria</taxon>
        <taxon>Pseudomonadati</taxon>
        <taxon>Pseudomonadota</taxon>
        <taxon>Gammaproteobacteria</taxon>
        <taxon>Methylococcales</taxon>
        <taxon>Methylococcaceae</taxon>
        <taxon>Methylovulum</taxon>
    </lineage>
</organism>
<dbReference type="KEGG" id="mpsy:CEK71_02895"/>
<keyword evidence="2" id="KW-1185">Reference proteome</keyword>
<gene>
    <name evidence="1" type="ORF">CEK71_02895</name>
</gene>
<dbReference type="AlphaFoldDB" id="A0A1Z4BUV4"/>
<evidence type="ECO:0000313" key="1">
    <source>
        <dbReference type="EMBL" id="ASF45096.1"/>
    </source>
</evidence>